<dbReference type="InterPro" id="IPR036388">
    <property type="entry name" value="WH-like_DNA-bd_sf"/>
</dbReference>
<dbReference type="Gene3D" id="3.30.870.10">
    <property type="entry name" value="Endonuclease Chain A"/>
    <property type="match status" value="1"/>
</dbReference>
<dbReference type="InterPro" id="IPR002831">
    <property type="entry name" value="Tscrpt_reg_TrmB_N"/>
</dbReference>
<dbReference type="PANTHER" id="PTHR34293">
    <property type="entry name" value="HTH-TYPE TRANSCRIPTIONAL REGULATOR TRMBL2"/>
    <property type="match status" value="1"/>
</dbReference>
<name>A0A1J5TGP1_9ARCH</name>
<proteinExistence type="predicted"/>
<protein>
    <recommendedName>
        <fullName evidence="1">Transcription regulator TrmB N-terminal domain-containing protein</fullName>
    </recommendedName>
</protein>
<evidence type="ECO:0000259" key="1">
    <source>
        <dbReference type="Pfam" id="PF01978"/>
    </source>
</evidence>
<organism evidence="2 3">
    <name type="scientific">Marine Group III euryarchaeote CG-Epi4</name>
    <dbReference type="NCBI Taxonomy" id="1888998"/>
    <lineage>
        <taxon>Archaea</taxon>
        <taxon>Methanobacteriati</taxon>
        <taxon>Thermoplasmatota</taxon>
        <taxon>Thermoplasmata</taxon>
        <taxon>Candidatus Thermoprofundales</taxon>
    </lineage>
</organism>
<dbReference type="InterPro" id="IPR051797">
    <property type="entry name" value="TrmB-like"/>
</dbReference>
<evidence type="ECO:0000313" key="3">
    <source>
        <dbReference type="Proteomes" id="UP000183375"/>
    </source>
</evidence>
<accession>A0A1J5TGP1</accession>
<sequence>MQGLSQSDKLKSEKEIKILTQLGLSKDEAHVYHVLLVSKESTVGKISRSINFSRAKIYGIIDNLLAEGIVVEGNKHPKTYFPVDPKEISDRKLKSIQKASKLVDEELAPLFKSKPVDYLETLTVKDMEIFAQVVDMCERANETIDVIAAILPSEMPRNVCKAFSDASGRGIKVRMLFPDKETNLDLSRLEGYFEVKLAKSIPAAGIILIDNSEFCVGGLDVPESENTLLGMWMNQPELARLARLIFDNLYDSAEKYES</sequence>
<dbReference type="EMBL" id="MIYX01000024">
    <property type="protein sequence ID" value="OIR20137.1"/>
    <property type="molecule type" value="Genomic_DNA"/>
</dbReference>
<feature type="domain" description="Transcription regulator TrmB N-terminal" evidence="1">
    <location>
        <begin position="19"/>
        <end position="86"/>
    </location>
</feature>
<gene>
    <name evidence="2" type="ORF">BEU01_01995</name>
</gene>
<dbReference type="SUPFAM" id="SSF46785">
    <property type="entry name" value="Winged helix' DNA-binding domain"/>
    <property type="match status" value="1"/>
</dbReference>
<dbReference type="AlphaFoldDB" id="A0A1J5TGP1"/>
<comment type="caution">
    <text evidence="2">The sequence shown here is derived from an EMBL/GenBank/DDBJ whole genome shotgun (WGS) entry which is preliminary data.</text>
</comment>
<dbReference type="Pfam" id="PF01978">
    <property type="entry name" value="TrmB"/>
    <property type="match status" value="1"/>
</dbReference>
<dbReference type="Proteomes" id="UP000183375">
    <property type="component" value="Unassembled WGS sequence"/>
</dbReference>
<dbReference type="InterPro" id="IPR036390">
    <property type="entry name" value="WH_DNA-bd_sf"/>
</dbReference>
<dbReference type="PANTHER" id="PTHR34293:SF1">
    <property type="entry name" value="HTH-TYPE TRANSCRIPTIONAL REGULATOR TRMBL2"/>
    <property type="match status" value="1"/>
</dbReference>
<dbReference type="Gene3D" id="1.10.10.10">
    <property type="entry name" value="Winged helix-like DNA-binding domain superfamily/Winged helix DNA-binding domain"/>
    <property type="match status" value="1"/>
</dbReference>
<dbReference type="SUPFAM" id="SSF56024">
    <property type="entry name" value="Phospholipase D/nuclease"/>
    <property type="match status" value="1"/>
</dbReference>
<reference evidence="2 3" key="1">
    <citation type="submission" date="2016-08" db="EMBL/GenBank/DDBJ databases">
        <title>New Insights into Marine Group III Euryarchaeota, from dark to light.</title>
        <authorList>
            <person name="Haro-Moreno J.M."/>
            <person name="Rodriguez-Valera F."/>
            <person name="Lopez-Garcia P."/>
            <person name="Moreira D."/>
            <person name="Martin-Cuadrado A.B."/>
        </authorList>
    </citation>
    <scope>NUCLEOTIDE SEQUENCE [LARGE SCALE GENOMIC DNA]</scope>
    <source>
        <strain evidence="2">CG-Epi4</strain>
    </source>
</reference>
<evidence type="ECO:0000313" key="2">
    <source>
        <dbReference type="EMBL" id="OIR20137.1"/>
    </source>
</evidence>